<dbReference type="EMBL" id="KV026040">
    <property type="protein sequence ID" value="KZV13775.1"/>
    <property type="molecule type" value="Genomic_DNA"/>
</dbReference>
<proteinExistence type="predicted"/>
<reference evidence="1 2" key="1">
    <citation type="journal article" date="2015" name="Proc. Natl. Acad. Sci. U.S.A.">
        <title>The resurrection genome of Boea hygrometrica: A blueprint for survival of dehydration.</title>
        <authorList>
            <person name="Xiao L."/>
            <person name="Yang G."/>
            <person name="Zhang L."/>
            <person name="Yang X."/>
            <person name="Zhao S."/>
            <person name="Ji Z."/>
            <person name="Zhou Q."/>
            <person name="Hu M."/>
            <person name="Wang Y."/>
            <person name="Chen M."/>
            <person name="Xu Y."/>
            <person name="Jin H."/>
            <person name="Xiao X."/>
            <person name="Hu G."/>
            <person name="Bao F."/>
            <person name="Hu Y."/>
            <person name="Wan P."/>
            <person name="Li L."/>
            <person name="Deng X."/>
            <person name="Kuang T."/>
            <person name="Xiang C."/>
            <person name="Zhu J.K."/>
            <person name="Oliver M.J."/>
            <person name="He Y."/>
        </authorList>
    </citation>
    <scope>NUCLEOTIDE SEQUENCE [LARGE SCALE GENOMIC DNA]</scope>
    <source>
        <strain evidence="2">cv. XS01</strain>
    </source>
</reference>
<name>A0A2Z7A498_9LAMI</name>
<accession>A0A2Z7A498</accession>
<sequence>MYCTLFSNSEFFPKDIGALLLNKLNLGTFITLSKKDYANWDPENGDLPSSFSICSIWNTKEVFRLQMKGVSSLTHAACLGTRIVDAMFPWLKIPSIPNVFKNFGFYFLYGLHMQGEDGSRLMKSLCKCVHNMARSDHGCRAVVAEVGQMDPVREAIPHWGRFSWDEDIWCIKKLQEDLENTSCDDHWLTPSSKSHSKIIFVDPRDV</sequence>
<dbReference type="AlphaFoldDB" id="A0A2Z7A498"/>
<evidence type="ECO:0000313" key="1">
    <source>
        <dbReference type="EMBL" id="KZV13775.1"/>
    </source>
</evidence>
<dbReference type="OrthoDB" id="41532at2759"/>
<evidence type="ECO:0000313" key="2">
    <source>
        <dbReference type="Proteomes" id="UP000250235"/>
    </source>
</evidence>
<organism evidence="1 2">
    <name type="scientific">Dorcoceras hygrometricum</name>
    <dbReference type="NCBI Taxonomy" id="472368"/>
    <lineage>
        <taxon>Eukaryota</taxon>
        <taxon>Viridiplantae</taxon>
        <taxon>Streptophyta</taxon>
        <taxon>Embryophyta</taxon>
        <taxon>Tracheophyta</taxon>
        <taxon>Spermatophyta</taxon>
        <taxon>Magnoliopsida</taxon>
        <taxon>eudicotyledons</taxon>
        <taxon>Gunneridae</taxon>
        <taxon>Pentapetalae</taxon>
        <taxon>asterids</taxon>
        <taxon>lamiids</taxon>
        <taxon>Lamiales</taxon>
        <taxon>Gesneriaceae</taxon>
        <taxon>Didymocarpoideae</taxon>
        <taxon>Trichosporeae</taxon>
        <taxon>Loxocarpinae</taxon>
        <taxon>Dorcoceras</taxon>
    </lineage>
</organism>
<dbReference type="PANTHER" id="PTHR47370">
    <property type="entry name" value="ACYL-COA N-ACYLTRANSFERASES (NAT) SUPERFAMILY PROTEIN"/>
    <property type="match status" value="1"/>
</dbReference>
<dbReference type="InterPro" id="IPR052810">
    <property type="entry name" value="Plant_NAT"/>
</dbReference>
<gene>
    <name evidence="1" type="ORF">F511_45064</name>
</gene>
<protein>
    <submittedName>
        <fullName evidence="1">Uncharacterized protein</fullName>
    </submittedName>
</protein>
<dbReference type="Proteomes" id="UP000250235">
    <property type="component" value="Unassembled WGS sequence"/>
</dbReference>
<keyword evidence="2" id="KW-1185">Reference proteome</keyword>
<dbReference type="PANTHER" id="PTHR47370:SF6">
    <property type="entry name" value="N-ACETYLTRANSFERASE HLS1-RELATED"/>
    <property type="match status" value="1"/>
</dbReference>